<feature type="region of interest" description="Disordered" evidence="1">
    <location>
        <begin position="308"/>
        <end position="332"/>
    </location>
</feature>
<accession>A0AAE1LI92</accession>
<keyword evidence="2" id="KW-0548">Nucleotidyltransferase</keyword>
<comment type="caution">
    <text evidence="2">The sequence shown here is derived from an EMBL/GenBank/DDBJ whole genome shotgun (WGS) entry which is preliminary data.</text>
</comment>
<feature type="compositionally biased region" description="Polar residues" evidence="1">
    <location>
        <begin position="240"/>
        <end position="271"/>
    </location>
</feature>
<dbReference type="GO" id="GO:0016779">
    <property type="term" value="F:nucleotidyltransferase activity"/>
    <property type="evidence" value="ECO:0007669"/>
    <property type="project" value="UniProtKB-KW"/>
</dbReference>
<gene>
    <name evidence="2" type="ORF">KUF71_001147</name>
</gene>
<dbReference type="AlphaFoldDB" id="A0AAE1LI92"/>
<organism evidence="2 3">
    <name type="scientific">Frankliniella fusca</name>
    <dbReference type="NCBI Taxonomy" id="407009"/>
    <lineage>
        <taxon>Eukaryota</taxon>
        <taxon>Metazoa</taxon>
        <taxon>Ecdysozoa</taxon>
        <taxon>Arthropoda</taxon>
        <taxon>Hexapoda</taxon>
        <taxon>Insecta</taxon>
        <taxon>Pterygota</taxon>
        <taxon>Neoptera</taxon>
        <taxon>Paraneoptera</taxon>
        <taxon>Thysanoptera</taxon>
        <taxon>Terebrantia</taxon>
        <taxon>Thripoidea</taxon>
        <taxon>Thripidae</taxon>
        <taxon>Frankliniella</taxon>
    </lineage>
</organism>
<keyword evidence="3" id="KW-1185">Reference proteome</keyword>
<protein>
    <submittedName>
        <fullName evidence="2">Sulfate adenylyltransferase subunit 2</fullName>
    </submittedName>
</protein>
<proteinExistence type="predicted"/>
<evidence type="ECO:0000313" key="2">
    <source>
        <dbReference type="EMBL" id="KAK3920435.1"/>
    </source>
</evidence>
<dbReference type="Proteomes" id="UP001219518">
    <property type="component" value="Unassembled WGS sequence"/>
</dbReference>
<sequence length="456" mass="49882">MGPFKTFRGSDSELKSGCGDRVIRPAPQRILYQPHEFQKGLELLIKHRPHHPSGQPLLKILAENMKGREIPGLQTFISTKLRNELMNGVHDDRLRTLDKAQRLYIEGTYMKGVQGFKKPKPAADSDFSSDESPQKLTTTKEVRAFFPALNVTKKKIIRQISPEGGSCSVNFMPTQCSTPTEDKMVLSSNSVHKIVRKSVVSVLKEEKPMLMAMVKELFDSYVEEKGEKEAKADSALAVPTSISSNDPSVMESTASNECRSVTSASNISKKSTVAEEGKSRQTSIVLDASLSDSVLGRISLDAGDTTNARKKKKLTPTSNHLKDLSNIDGDSSDDDVCDARVSTITLVEVFRKRTGGKRETNFKARATKKGFQLSPKNLVNWSTTAAAGSSTPGLSVAEQLLADVPQLDIRKAIEESEVSVNDLKVTAGKFLGTKLGSLFLSAEKKIPAILLVKEDE</sequence>
<dbReference type="EMBL" id="JAHWGI010001000">
    <property type="protein sequence ID" value="KAK3920435.1"/>
    <property type="molecule type" value="Genomic_DNA"/>
</dbReference>
<reference evidence="2" key="2">
    <citation type="journal article" date="2023" name="BMC Genomics">
        <title>Pest status, molecular evolution, and epigenetic factors derived from the genome assembly of Frankliniella fusca, a thysanopteran phytovirus vector.</title>
        <authorList>
            <person name="Catto M.A."/>
            <person name="Labadie P.E."/>
            <person name="Jacobson A.L."/>
            <person name="Kennedy G.G."/>
            <person name="Srinivasan R."/>
            <person name="Hunt B.G."/>
        </authorList>
    </citation>
    <scope>NUCLEOTIDE SEQUENCE</scope>
    <source>
        <strain evidence="2">PL_HMW_Pooled</strain>
    </source>
</reference>
<keyword evidence="2" id="KW-0808">Transferase</keyword>
<evidence type="ECO:0000313" key="3">
    <source>
        <dbReference type="Proteomes" id="UP001219518"/>
    </source>
</evidence>
<feature type="region of interest" description="Disordered" evidence="1">
    <location>
        <begin position="232"/>
        <end position="278"/>
    </location>
</feature>
<evidence type="ECO:0000256" key="1">
    <source>
        <dbReference type="SAM" id="MobiDB-lite"/>
    </source>
</evidence>
<reference evidence="2" key="1">
    <citation type="submission" date="2021-07" db="EMBL/GenBank/DDBJ databases">
        <authorList>
            <person name="Catto M.A."/>
            <person name="Jacobson A."/>
            <person name="Kennedy G."/>
            <person name="Labadie P."/>
            <person name="Hunt B.G."/>
            <person name="Srinivasan R."/>
        </authorList>
    </citation>
    <scope>NUCLEOTIDE SEQUENCE</scope>
    <source>
        <strain evidence="2">PL_HMW_Pooled</strain>
        <tissue evidence="2">Head</tissue>
    </source>
</reference>
<name>A0AAE1LI92_9NEOP</name>